<sequence>MRIIKNWLKKLCSAEILPFTLDDAAQNGAEIISCTSQPMNLRPAVAAIVERIEKVSASLNERPLVVLVGENHELPSHKILQTLLLQKLNTRRPRGLAYGMEIAGTTPARVIETIETGARLTPEEKYRLNTDDPSGQTALITYLAYINPASAPVARHTQLDFCRRAEIPTRFTDAAETASEDLDAKDPITGQIMKDNPPGWRDSTQGQEGTSAYDFKIRNLVMTHEAQKHLQQTGAQLYIQQAGVAHILGSKPHKSGCQDSLHARFKDAGFDTLSVIMTSKPFDLGDLPAEARRHMSECVVVTGLDEKTVKGYDGDEAEYIKALSGRSQAHLDIFDYKADPGRREALQEQIDRHARQWVKSLRTP</sequence>
<dbReference type="EMBL" id="CP066681">
    <property type="protein sequence ID" value="QQG37194.1"/>
    <property type="molecule type" value="Genomic_DNA"/>
</dbReference>
<proteinExistence type="predicted"/>
<name>A0A7T5R4D4_9BACT</name>
<accession>A0A7T5R4D4</accession>
<evidence type="ECO:0000313" key="2">
    <source>
        <dbReference type="EMBL" id="QQG37194.1"/>
    </source>
</evidence>
<feature type="region of interest" description="Disordered" evidence="1">
    <location>
        <begin position="188"/>
        <end position="207"/>
    </location>
</feature>
<evidence type="ECO:0000256" key="1">
    <source>
        <dbReference type="SAM" id="MobiDB-lite"/>
    </source>
</evidence>
<gene>
    <name evidence="2" type="ORF">HYS17_05380</name>
</gene>
<dbReference type="AlphaFoldDB" id="A0A7T5R4D4"/>
<reference evidence="2 3" key="1">
    <citation type="submission" date="2020-07" db="EMBL/GenBank/DDBJ databases">
        <title>Huge and variable diversity of episymbiotic CPR bacteria and DPANN archaea in groundwater ecosystems.</title>
        <authorList>
            <person name="He C.Y."/>
            <person name="Keren R."/>
            <person name="Whittaker M."/>
            <person name="Farag I.F."/>
            <person name="Doudna J."/>
            <person name="Cate J.H.D."/>
            <person name="Banfield J.F."/>
        </authorList>
    </citation>
    <scope>NUCLEOTIDE SEQUENCE [LARGE SCALE GENOMIC DNA]</scope>
    <source>
        <strain evidence="2">NC_groundwater_70_Ag_B-0.1um_54_66</strain>
    </source>
</reference>
<evidence type="ECO:0000313" key="3">
    <source>
        <dbReference type="Proteomes" id="UP000595362"/>
    </source>
</evidence>
<protein>
    <recommendedName>
        <fullName evidence="4">Haem-binding uptake Tiki superfamily ChaN domain-containing protein</fullName>
    </recommendedName>
</protein>
<dbReference type="Proteomes" id="UP000595362">
    <property type="component" value="Chromosome"/>
</dbReference>
<organism evidence="2 3">
    <name type="scientific">Micavibrio aeruginosavorus</name>
    <dbReference type="NCBI Taxonomy" id="349221"/>
    <lineage>
        <taxon>Bacteria</taxon>
        <taxon>Pseudomonadati</taxon>
        <taxon>Bdellovibrionota</taxon>
        <taxon>Bdellovibrionia</taxon>
        <taxon>Bdellovibrionales</taxon>
        <taxon>Pseudobdellovibrionaceae</taxon>
        <taxon>Micavibrio</taxon>
    </lineage>
</organism>
<evidence type="ECO:0008006" key="4">
    <source>
        <dbReference type="Google" id="ProtNLM"/>
    </source>
</evidence>